<dbReference type="Gene3D" id="2.60.40.10">
    <property type="entry name" value="Immunoglobulins"/>
    <property type="match status" value="3"/>
</dbReference>
<dbReference type="PANTHER" id="PTHR11640:SF164">
    <property type="entry name" value="MAM DOMAIN-CONTAINING GLYCOSYLPHOSPHATIDYLINOSITOL ANCHOR PROTEIN 1"/>
    <property type="match status" value="1"/>
</dbReference>
<dbReference type="GeneID" id="111107723"/>
<dbReference type="InterPro" id="IPR007110">
    <property type="entry name" value="Ig-like_dom"/>
</dbReference>
<dbReference type="SUPFAM" id="SSF48726">
    <property type="entry name" value="Immunoglobulin"/>
    <property type="match status" value="3"/>
</dbReference>
<feature type="domain" description="Ig-like" evidence="6">
    <location>
        <begin position="38"/>
        <end position="121"/>
    </location>
</feature>
<dbReference type="PANTHER" id="PTHR11640">
    <property type="entry name" value="NEPHRIN"/>
    <property type="match status" value="1"/>
</dbReference>
<evidence type="ECO:0000313" key="7">
    <source>
        <dbReference type="Proteomes" id="UP000694844"/>
    </source>
</evidence>
<feature type="non-terminal residue" evidence="8">
    <location>
        <position position="264"/>
    </location>
</feature>
<keyword evidence="5" id="KW-0393">Immunoglobulin domain</keyword>
<evidence type="ECO:0000256" key="1">
    <source>
        <dbReference type="ARBA" id="ARBA00004479"/>
    </source>
</evidence>
<dbReference type="InterPro" id="IPR036179">
    <property type="entry name" value="Ig-like_dom_sf"/>
</dbReference>
<evidence type="ECO:0000259" key="6">
    <source>
        <dbReference type="PROSITE" id="PS50835"/>
    </source>
</evidence>
<dbReference type="GO" id="GO:0050839">
    <property type="term" value="F:cell adhesion molecule binding"/>
    <property type="evidence" value="ECO:0007669"/>
    <property type="project" value="TreeGrafter"/>
</dbReference>
<dbReference type="GO" id="GO:0005911">
    <property type="term" value="C:cell-cell junction"/>
    <property type="evidence" value="ECO:0007669"/>
    <property type="project" value="TreeGrafter"/>
</dbReference>
<dbReference type="GO" id="GO:0098609">
    <property type="term" value="P:cell-cell adhesion"/>
    <property type="evidence" value="ECO:0007669"/>
    <property type="project" value="TreeGrafter"/>
</dbReference>
<dbReference type="SMART" id="SM00409">
    <property type="entry name" value="IG"/>
    <property type="match status" value="2"/>
</dbReference>
<gene>
    <name evidence="8" type="primary">LOC111107723</name>
</gene>
<dbReference type="InterPro" id="IPR003598">
    <property type="entry name" value="Ig_sub2"/>
</dbReference>
<keyword evidence="4" id="KW-0325">Glycoprotein</keyword>
<dbReference type="OrthoDB" id="6158319at2759"/>
<reference evidence="8" key="2">
    <citation type="submission" date="2025-08" db="UniProtKB">
        <authorList>
            <consortium name="RefSeq"/>
        </authorList>
    </citation>
    <scope>IDENTIFICATION</scope>
    <source>
        <tissue evidence="8">Whole sample</tissue>
    </source>
</reference>
<reference evidence="7" key="1">
    <citation type="submission" date="2024-06" db="UniProtKB">
        <authorList>
            <consortium name="RefSeq"/>
        </authorList>
    </citation>
    <scope>NUCLEOTIDE SEQUENCE [LARGE SCALE GENOMIC DNA]</scope>
</reference>
<keyword evidence="7" id="KW-1185">Reference proteome</keyword>
<protein>
    <submittedName>
        <fullName evidence="8">B-cell receptor CD22-like</fullName>
    </submittedName>
</protein>
<comment type="subcellular location">
    <subcellularLocation>
        <location evidence="1">Membrane</location>
        <topology evidence="1">Single-pass type I membrane protein</topology>
    </subcellularLocation>
</comment>
<dbReference type="Pfam" id="PF13927">
    <property type="entry name" value="Ig_3"/>
    <property type="match status" value="2"/>
</dbReference>
<evidence type="ECO:0000256" key="3">
    <source>
        <dbReference type="ARBA" id="ARBA00023157"/>
    </source>
</evidence>
<accession>A0A8B8B5S2</accession>
<dbReference type="AlphaFoldDB" id="A0A8B8B5S2"/>
<proteinExistence type="predicted"/>
<dbReference type="InterPro" id="IPR003599">
    <property type="entry name" value="Ig_sub"/>
</dbReference>
<feature type="domain" description="Ig-like" evidence="6">
    <location>
        <begin position="128"/>
        <end position="211"/>
    </location>
</feature>
<feature type="domain" description="Ig-like" evidence="6">
    <location>
        <begin position="218"/>
        <end position="264"/>
    </location>
</feature>
<dbReference type="InterPro" id="IPR051275">
    <property type="entry name" value="Cell_adhesion_signaling"/>
</dbReference>
<dbReference type="GO" id="GO:0005886">
    <property type="term" value="C:plasma membrane"/>
    <property type="evidence" value="ECO:0007669"/>
    <property type="project" value="TreeGrafter"/>
</dbReference>
<sequence>MDITSLSSSTLLNSGDLVKTISSVQSIFVKVDNGKHKPNLRCSLPRPYIIQEGRTATLICTVTDANPNTGITWRWIKLDSPNIGLHNGSNYTIPNIQRGKSGTFVCTASNTVGTSEGESVVIDVQYKPEVISADSSPYRVIEGQTATLLCTVIAANPNTTLTWKWTKPDNPNVELHNGPNYTIPNIQRRASGSYICTASNAVGTSDGAKITIDVQYKPEVESNTPNPYRVIEGQTAALICTMTTANPNTSITWRWIKKDSQATT</sequence>
<evidence type="ECO:0000256" key="4">
    <source>
        <dbReference type="ARBA" id="ARBA00023180"/>
    </source>
</evidence>
<dbReference type="SMART" id="SM00408">
    <property type="entry name" value="IGc2"/>
    <property type="match status" value="2"/>
</dbReference>
<dbReference type="InterPro" id="IPR013783">
    <property type="entry name" value="Ig-like_fold"/>
</dbReference>
<dbReference type="PROSITE" id="PS50835">
    <property type="entry name" value="IG_LIKE"/>
    <property type="match status" value="3"/>
</dbReference>
<dbReference type="RefSeq" id="XP_022298760.1">
    <property type="nucleotide sequence ID" value="XM_022443052.1"/>
</dbReference>
<name>A0A8B8B5S2_CRAVI</name>
<dbReference type="Proteomes" id="UP000694844">
    <property type="component" value="Chromosome 1"/>
</dbReference>
<dbReference type="KEGG" id="cvn:111107723"/>
<organism evidence="7 8">
    <name type="scientific">Crassostrea virginica</name>
    <name type="common">Eastern oyster</name>
    <dbReference type="NCBI Taxonomy" id="6565"/>
    <lineage>
        <taxon>Eukaryota</taxon>
        <taxon>Metazoa</taxon>
        <taxon>Spiralia</taxon>
        <taxon>Lophotrochozoa</taxon>
        <taxon>Mollusca</taxon>
        <taxon>Bivalvia</taxon>
        <taxon>Autobranchia</taxon>
        <taxon>Pteriomorphia</taxon>
        <taxon>Ostreida</taxon>
        <taxon>Ostreoidea</taxon>
        <taxon>Ostreidae</taxon>
        <taxon>Crassostrea</taxon>
    </lineage>
</organism>
<evidence type="ECO:0000313" key="8">
    <source>
        <dbReference type="RefSeq" id="XP_022298760.1"/>
    </source>
</evidence>
<evidence type="ECO:0000256" key="5">
    <source>
        <dbReference type="ARBA" id="ARBA00023319"/>
    </source>
</evidence>
<keyword evidence="2" id="KW-0472">Membrane</keyword>
<keyword evidence="3" id="KW-1015">Disulfide bond</keyword>
<evidence type="ECO:0000256" key="2">
    <source>
        <dbReference type="ARBA" id="ARBA00023136"/>
    </source>
</evidence>